<evidence type="ECO:0000256" key="1">
    <source>
        <dbReference type="SAM" id="MobiDB-lite"/>
    </source>
</evidence>
<dbReference type="PANTHER" id="PTHR34665">
    <property type="entry name" value="DUF3741 DOMAIN-CONTAINING PROTEIN"/>
    <property type="match status" value="1"/>
</dbReference>
<dbReference type="AlphaFoldDB" id="A0ABD3CI12"/>
<comment type="caution">
    <text evidence="2">The sequence shown here is derived from an EMBL/GenBank/DDBJ whole genome shotgun (WGS) entry which is preliminary data.</text>
</comment>
<dbReference type="Proteomes" id="UP001632038">
    <property type="component" value="Unassembled WGS sequence"/>
</dbReference>
<accession>A0ABD3CI12</accession>
<feature type="compositionally biased region" description="Basic and acidic residues" evidence="1">
    <location>
        <begin position="120"/>
        <end position="130"/>
    </location>
</feature>
<name>A0ABD3CI12_9LAMI</name>
<proteinExistence type="predicted"/>
<evidence type="ECO:0000313" key="2">
    <source>
        <dbReference type="EMBL" id="KAL3628899.1"/>
    </source>
</evidence>
<keyword evidence="3" id="KW-1185">Reference proteome</keyword>
<gene>
    <name evidence="2" type="ORF">CASFOL_027945</name>
</gene>
<evidence type="ECO:0000313" key="3">
    <source>
        <dbReference type="Proteomes" id="UP001632038"/>
    </source>
</evidence>
<organism evidence="2 3">
    <name type="scientific">Castilleja foliolosa</name>
    <dbReference type="NCBI Taxonomy" id="1961234"/>
    <lineage>
        <taxon>Eukaryota</taxon>
        <taxon>Viridiplantae</taxon>
        <taxon>Streptophyta</taxon>
        <taxon>Embryophyta</taxon>
        <taxon>Tracheophyta</taxon>
        <taxon>Spermatophyta</taxon>
        <taxon>Magnoliopsida</taxon>
        <taxon>eudicotyledons</taxon>
        <taxon>Gunneridae</taxon>
        <taxon>Pentapetalae</taxon>
        <taxon>asterids</taxon>
        <taxon>lamiids</taxon>
        <taxon>Lamiales</taxon>
        <taxon>Orobanchaceae</taxon>
        <taxon>Pedicularideae</taxon>
        <taxon>Castillejinae</taxon>
        <taxon>Castilleja</taxon>
    </lineage>
</organism>
<reference evidence="3" key="1">
    <citation type="journal article" date="2024" name="IScience">
        <title>Strigolactones Initiate the Formation of Haustorium-like Structures in Castilleja.</title>
        <authorList>
            <person name="Buerger M."/>
            <person name="Peterson D."/>
            <person name="Chory J."/>
        </authorList>
    </citation>
    <scope>NUCLEOTIDE SEQUENCE [LARGE SCALE GENOMIC DNA]</scope>
</reference>
<feature type="region of interest" description="Disordered" evidence="1">
    <location>
        <begin position="107"/>
        <end position="157"/>
    </location>
</feature>
<dbReference type="EMBL" id="JAVIJP010000036">
    <property type="protein sequence ID" value="KAL3628899.1"/>
    <property type="molecule type" value="Genomic_DNA"/>
</dbReference>
<sequence length="157" mass="18155">MKKTQNPEHDHHHIEILKAVAQAWHSHSISSSKPSSTSEFDAHRRFFKVRPSRFKIEATTTSFNSPNFRRGNYNCSSRNWDFKQSLWDSYEIVSVSKKLETGLLMDDPFSGLPSNGRGNGEAKRRRESKNSLRSLFNRMASPSSRRFTDVEHRGEIN</sequence>
<protein>
    <submittedName>
        <fullName evidence="2">Uncharacterized protein</fullName>
    </submittedName>
</protein>
<feature type="compositionally biased region" description="Basic and acidic residues" evidence="1">
    <location>
        <begin position="146"/>
        <end position="157"/>
    </location>
</feature>
<dbReference type="PANTHER" id="PTHR34665:SF1">
    <property type="entry name" value="OS02G0595200 PROTEIN"/>
    <property type="match status" value="1"/>
</dbReference>